<comment type="caution">
    <text evidence="2">The sequence shown here is derived from an EMBL/GenBank/DDBJ whole genome shotgun (WGS) entry which is preliminary data.</text>
</comment>
<dbReference type="PANTHER" id="PTHR47354">
    <property type="entry name" value="NADH OXIDOREDUCTASE HCR"/>
    <property type="match status" value="1"/>
</dbReference>
<proteinExistence type="predicted"/>
<name>A0ABD5VY15_9EURY</name>
<dbReference type="RefSeq" id="WP_382184969.1">
    <property type="nucleotide sequence ID" value="NZ_JBHSZI010000001.1"/>
</dbReference>
<reference evidence="2 3" key="1">
    <citation type="journal article" date="2019" name="Int. J. Syst. Evol. Microbiol.">
        <title>The Global Catalogue of Microorganisms (GCM) 10K type strain sequencing project: providing services to taxonomists for standard genome sequencing and annotation.</title>
        <authorList>
            <consortium name="The Broad Institute Genomics Platform"/>
            <consortium name="The Broad Institute Genome Sequencing Center for Infectious Disease"/>
            <person name="Wu L."/>
            <person name="Ma J."/>
        </authorList>
    </citation>
    <scope>NUCLEOTIDE SEQUENCE [LARGE SCALE GENOMIC DNA]</scope>
    <source>
        <strain evidence="2 3">JCM 30072</strain>
    </source>
</reference>
<evidence type="ECO:0000313" key="3">
    <source>
        <dbReference type="Proteomes" id="UP001596445"/>
    </source>
</evidence>
<organism evidence="2 3">
    <name type="scientific">Halovenus salina</name>
    <dbReference type="NCBI Taxonomy" id="1510225"/>
    <lineage>
        <taxon>Archaea</taxon>
        <taxon>Methanobacteriati</taxon>
        <taxon>Methanobacteriota</taxon>
        <taxon>Stenosarchaea group</taxon>
        <taxon>Halobacteria</taxon>
        <taxon>Halobacteriales</taxon>
        <taxon>Haloarculaceae</taxon>
        <taxon>Halovenus</taxon>
    </lineage>
</organism>
<dbReference type="SUPFAM" id="SSF52343">
    <property type="entry name" value="Ferredoxin reductase-like, C-terminal NADP-linked domain"/>
    <property type="match status" value="1"/>
</dbReference>
<accession>A0ABD5VY15</accession>
<evidence type="ECO:0000313" key="2">
    <source>
        <dbReference type="EMBL" id="MFC7058138.1"/>
    </source>
</evidence>
<dbReference type="EMBL" id="JBHSZI010000001">
    <property type="protein sequence ID" value="MFC7058138.1"/>
    <property type="molecule type" value="Genomic_DNA"/>
</dbReference>
<sequence>MDETSVRVQAVRDVGPDAIALDVETPATFDATPGQFVKVVLTVDGEEQSRFYTISSPTVEDSFEMTIGIDPEGEMSPQLRELAAGDELVIAGPYGNAYYEGEPRVCLLAGGPGIGPAVGIAERVLADGGEATVVYQDDDPIHEARLAALEDNGATVTVLDSATPLGPALDGVEDIEATQVFVYGFADFLDDATEAIEAAGGEPDGAKVENFGRRW</sequence>
<dbReference type="Proteomes" id="UP001596445">
    <property type="component" value="Unassembled WGS sequence"/>
</dbReference>
<dbReference type="Pfam" id="PF00970">
    <property type="entry name" value="FAD_binding_6"/>
    <property type="match status" value="1"/>
</dbReference>
<dbReference type="InterPro" id="IPR008333">
    <property type="entry name" value="Cbr1-like_FAD-bd_dom"/>
</dbReference>
<dbReference type="InterPro" id="IPR017938">
    <property type="entry name" value="Riboflavin_synthase-like_b-brl"/>
</dbReference>
<dbReference type="CDD" id="cd00322">
    <property type="entry name" value="FNR_like"/>
    <property type="match status" value="1"/>
</dbReference>
<dbReference type="PANTHER" id="PTHR47354:SF5">
    <property type="entry name" value="PROTEIN RFBI"/>
    <property type="match status" value="1"/>
</dbReference>
<gene>
    <name evidence="2" type="ORF">ACFQQG_08055</name>
</gene>
<dbReference type="InterPro" id="IPR050415">
    <property type="entry name" value="MRET"/>
</dbReference>
<dbReference type="SUPFAM" id="SSF63380">
    <property type="entry name" value="Riboflavin synthase domain-like"/>
    <property type="match status" value="1"/>
</dbReference>
<dbReference type="AlphaFoldDB" id="A0ABD5VY15"/>
<dbReference type="PROSITE" id="PS51384">
    <property type="entry name" value="FAD_FR"/>
    <property type="match status" value="1"/>
</dbReference>
<dbReference type="InterPro" id="IPR039261">
    <property type="entry name" value="FNR_nucleotide-bd"/>
</dbReference>
<dbReference type="InterPro" id="IPR017927">
    <property type="entry name" value="FAD-bd_FR_type"/>
</dbReference>
<dbReference type="Gene3D" id="2.40.30.10">
    <property type="entry name" value="Translation factors"/>
    <property type="match status" value="1"/>
</dbReference>
<evidence type="ECO:0000259" key="1">
    <source>
        <dbReference type="PROSITE" id="PS51384"/>
    </source>
</evidence>
<feature type="domain" description="FAD-binding FR-type" evidence="1">
    <location>
        <begin position="1"/>
        <end position="100"/>
    </location>
</feature>
<protein>
    <submittedName>
        <fullName evidence="2">FAD-dependent oxidoreductase</fullName>
    </submittedName>
</protein>
<keyword evidence="3" id="KW-1185">Reference proteome</keyword>